<name>A0A1Y2BTM3_9FUNG</name>
<dbReference type="EMBL" id="MCGO01000045">
    <property type="protein sequence ID" value="ORY38110.1"/>
    <property type="molecule type" value="Genomic_DNA"/>
</dbReference>
<dbReference type="AlphaFoldDB" id="A0A1Y2BTM3"/>
<proteinExistence type="predicted"/>
<sequence>MGCRVWTACFDLSVFLEIESFMTMLQASMSSATLFEQDSGSMVVNTIEVQVGVSGREGGEDSNYFWTFADFWDVVEAEVCSESERFVEDSDDEMPELVDWVDRSDYGMPMRRPRLVAEGFGQSRWVSAGSAEGDYEVTPWMQQYVAELAKMVNLGVYKEVRYVDSVLVYSEDGIVAIVHTRRI</sequence>
<keyword evidence="2" id="KW-1185">Reference proteome</keyword>
<accession>A0A1Y2BTM3</accession>
<reference evidence="1 2" key="1">
    <citation type="submission" date="2016-07" db="EMBL/GenBank/DDBJ databases">
        <title>Pervasive Adenine N6-methylation of Active Genes in Fungi.</title>
        <authorList>
            <consortium name="DOE Joint Genome Institute"/>
            <person name="Mondo S.J."/>
            <person name="Dannebaum R.O."/>
            <person name="Kuo R.C."/>
            <person name="Labutti K."/>
            <person name="Haridas S."/>
            <person name="Kuo A."/>
            <person name="Salamov A."/>
            <person name="Ahrendt S.R."/>
            <person name="Lipzen A."/>
            <person name="Sullivan W."/>
            <person name="Andreopoulos W.B."/>
            <person name="Clum A."/>
            <person name="Lindquist E."/>
            <person name="Daum C."/>
            <person name="Ramamoorthy G.K."/>
            <person name="Gryganskyi A."/>
            <person name="Culley D."/>
            <person name="Magnuson J.K."/>
            <person name="James T.Y."/>
            <person name="O'Malley M.A."/>
            <person name="Stajich J.E."/>
            <person name="Spatafora J.W."/>
            <person name="Visel A."/>
            <person name="Grigoriev I.V."/>
        </authorList>
    </citation>
    <scope>NUCLEOTIDE SEQUENCE [LARGE SCALE GENOMIC DNA]</scope>
    <source>
        <strain evidence="1 2">JEL800</strain>
    </source>
</reference>
<dbReference type="Proteomes" id="UP000193642">
    <property type="component" value="Unassembled WGS sequence"/>
</dbReference>
<evidence type="ECO:0000313" key="1">
    <source>
        <dbReference type="EMBL" id="ORY38110.1"/>
    </source>
</evidence>
<comment type="caution">
    <text evidence="1">The sequence shown here is derived from an EMBL/GenBank/DDBJ whole genome shotgun (WGS) entry which is preliminary data.</text>
</comment>
<evidence type="ECO:0000313" key="2">
    <source>
        <dbReference type="Proteomes" id="UP000193642"/>
    </source>
</evidence>
<gene>
    <name evidence="1" type="ORF">BCR33DRAFT_832367</name>
</gene>
<dbReference type="OrthoDB" id="10285890at2759"/>
<organism evidence="1 2">
    <name type="scientific">Rhizoclosmatium globosum</name>
    <dbReference type="NCBI Taxonomy" id="329046"/>
    <lineage>
        <taxon>Eukaryota</taxon>
        <taxon>Fungi</taxon>
        <taxon>Fungi incertae sedis</taxon>
        <taxon>Chytridiomycota</taxon>
        <taxon>Chytridiomycota incertae sedis</taxon>
        <taxon>Chytridiomycetes</taxon>
        <taxon>Chytridiales</taxon>
        <taxon>Chytriomycetaceae</taxon>
        <taxon>Rhizoclosmatium</taxon>
    </lineage>
</organism>
<protein>
    <submittedName>
        <fullName evidence="1">Uncharacterized protein</fullName>
    </submittedName>
</protein>